<organism evidence="1 2">
    <name type="scientific">Choiromyces venosus 120613-1</name>
    <dbReference type="NCBI Taxonomy" id="1336337"/>
    <lineage>
        <taxon>Eukaryota</taxon>
        <taxon>Fungi</taxon>
        <taxon>Dikarya</taxon>
        <taxon>Ascomycota</taxon>
        <taxon>Pezizomycotina</taxon>
        <taxon>Pezizomycetes</taxon>
        <taxon>Pezizales</taxon>
        <taxon>Tuberaceae</taxon>
        <taxon>Choiromyces</taxon>
    </lineage>
</organism>
<accession>A0A3N4J434</accession>
<evidence type="ECO:0008006" key="3">
    <source>
        <dbReference type="Google" id="ProtNLM"/>
    </source>
</evidence>
<reference evidence="1 2" key="1">
    <citation type="journal article" date="2018" name="Nat. Ecol. Evol.">
        <title>Pezizomycetes genomes reveal the molecular basis of ectomycorrhizal truffle lifestyle.</title>
        <authorList>
            <person name="Murat C."/>
            <person name="Payen T."/>
            <person name="Noel B."/>
            <person name="Kuo A."/>
            <person name="Morin E."/>
            <person name="Chen J."/>
            <person name="Kohler A."/>
            <person name="Krizsan K."/>
            <person name="Balestrini R."/>
            <person name="Da Silva C."/>
            <person name="Montanini B."/>
            <person name="Hainaut M."/>
            <person name="Levati E."/>
            <person name="Barry K.W."/>
            <person name="Belfiori B."/>
            <person name="Cichocki N."/>
            <person name="Clum A."/>
            <person name="Dockter R.B."/>
            <person name="Fauchery L."/>
            <person name="Guy J."/>
            <person name="Iotti M."/>
            <person name="Le Tacon F."/>
            <person name="Lindquist E.A."/>
            <person name="Lipzen A."/>
            <person name="Malagnac F."/>
            <person name="Mello A."/>
            <person name="Molinier V."/>
            <person name="Miyauchi S."/>
            <person name="Poulain J."/>
            <person name="Riccioni C."/>
            <person name="Rubini A."/>
            <person name="Sitrit Y."/>
            <person name="Splivallo R."/>
            <person name="Traeger S."/>
            <person name="Wang M."/>
            <person name="Zifcakova L."/>
            <person name="Wipf D."/>
            <person name="Zambonelli A."/>
            <person name="Paolocci F."/>
            <person name="Nowrousian M."/>
            <person name="Ottonello S."/>
            <person name="Baldrian P."/>
            <person name="Spatafora J.W."/>
            <person name="Henrissat B."/>
            <person name="Nagy L.G."/>
            <person name="Aury J.M."/>
            <person name="Wincker P."/>
            <person name="Grigoriev I.V."/>
            <person name="Bonfante P."/>
            <person name="Martin F.M."/>
        </authorList>
    </citation>
    <scope>NUCLEOTIDE SEQUENCE [LARGE SCALE GENOMIC DNA]</scope>
    <source>
        <strain evidence="1 2">120613-1</strain>
    </source>
</reference>
<keyword evidence="2" id="KW-1185">Reference proteome</keyword>
<proteinExistence type="predicted"/>
<name>A0A3N4J434_9PEZI</name>
<evidence type="ECO:0000313" key="2">
    <source>
        <dbReference type="Proteomes" id="UP000276215"/>
    </source>
</evidence>
<protein>
    <recommendedName>
        <fullName evidence="3">DDE Tnp4 domain-containing protein</fullName>
    </recommendedName>
</protein>
<dbReference type="AlphaFoldDB" id="A0A3N4J434"/>
<sequence length="120" mass="14027">ESSLQENLIKYMYNTVGNRFWIYSDASYRLEEGILSSYHTYRYIGSLNNSQEIFNTNIVRQCIIIESCFGKLVSLFPLINYSKKLKLGLSPISFCIFIVVLLKTTHTCYYGSETVIYFER</sequence>
<gene>
    <name evidence="1" type="ORF">L873DRAFT_1650966</name>
</gene>
<dbReference type="EMBL" id="ML120461">
    <property type="protein sequence ID" value="RPA93082.1"/>
    <property type="molecule type" value="Genomic_DNA"/>
</dbReference>
<feature type="non-terminal residue" evidence="1">
    <location>
        <position position="120"/>
    </location>
</feature>
<feature type="non-terminal residue" evidence="1">
    <location>
        <position position="1"/>
    </location>
</feature>
<dbReference type="STRING" id="1336337.A0A3N4J434"/>
<evidence type="ECO:0000313" key="1">
    <source>
        <dbReference type="EMBL" id="RPA93082.1"/>
    </source>
</evidence>
<dbReference type="Proteomes" id="UP000276215">
    <property type="component" value="Unassembled WGS sequence"/>
</dbReference>